<organism evidence="1 2">
    <name type="scientific">Potamilus streckersoni</name>
    <dbReference type="NCBI Taxonomy" id="2493646"/>
    <lineage>
        <taxon>Eukaryota</taxon>
        <taxon>Metazoa</taxon>
        <taxon>Spiralia</taxon>
        <taxon>Lophotrochozoa</taxon>
        <taxon>Mollusca</taxon>
        <taxon>Bivalvia</taxon>
        <taxon>Autobranchia</taxon>
        <taxon>Heteroconchia</taxon>
        <taxon>Palaeoheterodonta</taxon>
        <taxon>Unionida</taxon>
        <taxon>Unionoidea</taxon>
        <taxon>Unionidae</taxon>
        <taxon>Ambleminae</taxon>
        <taxon>Lampsilini</taxon>
        <taxon>Potamilus</taxon>
    </lineage>
</organism>
<proteinExistence type="predicted"/>
<dbReference type="Proteomes" id="UP001195483">
    <property type="component" value="Unassembled WGS sequence"/>
</dbReference>
<comment type="caution">
    <text evidence="1">The sequence shown here is derived from an EMBL/GenBank/DDBJ whole genome shotgun (WGS) entry which is preliminary data.</text>
</comment>
<protein>
    <submittedName>
        <fullName evidence="1">Uncharacterized protein</fullName>
    </submittedName>
</protein>
<accession>A0AAE0W303</accession>
<evidence type="ECO:0000313" key="1">
    <source>
        <dbReference type="EMBL" id="KAK3599204.1"/>
    </source>
</evidence>
<name>A0AAE0W303_9BIVA</name>
<reference evidence="1" key="1">
    <citation type="journal article" date="2021" name="Genome Biol. Evol.">
        <title>A High-Quality Reference Genome for a Parasitic Bivalve with Doubly Uniparental Inheritance (Bivalvia: Unionida).</title>
        <authorList>
            <person name="Smith C.H."/>
        </authorList>
    </citation>
    <scope>NUCLEOTIDE SEQUENCE</scope>
    <source>
        <strain evidence="1">CHS0354</strain>
    </source>
</reference>
<evidence type="ECO:0000313" key="2">
    <source>
        <dbReference type="Proteomes" id="UP001195483"/>
    </source>
</evidence>
<sequence length="120" mass="13781">MAVAFVFVERRLSLAECDTDLYLTPIKLERPPSIPAIEDGGMSYSYATENMQFNYSMQLLQEAERFCLNEYEMVHMPSIKNRLKSSHDENIVHETPDNINTAFHDTSGYLTVLDVMQTPI</sequence>
<gene>
    <name evidence="1" type="ORF">CHS0354_012809</name>
</gene>
<reference evidence="1" key="2">
    <citation type="journal article" date="2021" name="Genome Biol. Evol.">
        <title>Developing a high-quality reference genome for a parasitic bivalve with doubly uniparental inheritance (Bivalvia: Unionida).</title>
        <authorList>
            <person name="Smith C.H."/>
        </authorList>
    </citation>
    <scope>NUCLEOTIDE SEQUENCE</scope>
    <source>
        <strain evidence="1">CHS0354</strain>
        <tissue evidence="1">Mantle</tissue>
    </source>
</reference>
<dbReference type="EMBL" id="JAEAOA010000772">
    <property type="protein sequence ID" value="KAK3599204.1"/>
    <property type="molecule type" value="Genomic_DNA"/>
</dbReference>
<reference evidence="1" key="3">
    <citation type="submission" date="2023-05" db="EMBL/GenBank/DDBJ databases">
        <authorList>
            <person name="Smith C.H."/>
        </authorList>
    </citation>
    <scope>NUCLEOTIDE SEQUENCE</scope>
    <source>
        <strain evidence="1">CHS0354</strain>
        <tissue evidence="1">Mantle</tissue>
    </source>
</reference>
<dbReference type="AlphaFoldDB" id="A0AAE0W303"/>
<keyword evidence="2" id="KW-1185">Reference proteome</keyword>